<gene>
    <name evidence="2" type="ORF">PoB_002073500</name>
</gene>
<sequence>MSVSRVDQLYRKLLLTKFFTKGWGKPDNLKRLFAFRKILSNREKCQHLVSADYPIHIDKEYRDGGYRILEGHFTSPFVHHMPGIMPSEVEKASFQMILPVKWRNPHLKPVCIHLAGTGDHFFWRRRLLTARPLLKESGIASIILENPYYGTRKPKEQLRSSLHNVSDLFVMGGALVLESMALLHWCEREGWGPLGLSGISMGGHMVSGVATLWPKPISVVPILSWTTASIIFTEMASLAATNWTKPVTLVPCLSWSTASCVFTQGVMSGAIPWETLQEQFFENSIYQDEIKHLIVSPEDNAYSMGQQFVKDYSANVEEMQTAPEKKQNYKFEPSLSAFEHHARKMRNGNLSIGTVASSTERLQDEIHSSVRTSQLSNDQKHVTTKGVGMPVTLTIPPEDSQIDKLNSEVKETILSTKQVSVESAGQQLASNLSAEPTSHLSKSSQTETSPKAKRRMQVMNPSELSLNYAKTKELQQQSKTVSSSQQQPLPLRHAVAKTGLMVGRERGKHGKLHGLREEAFNFMRGVMDECTHLGNFSIPVDPELIIIVSARQDAYVPRDGVLPLDQLWPGCEVRYIDQGHVGAVVLHQKIFRKAITDAFERQISKYHRSSGDHHLTAS</sequence>
<dbReference type="Pfam" id="PF09752">
    <property type="entry name" value="ABHD18"/>
    <property type="match status" value="2"/>
</dbReference>
<protein>
    <submittedName>
        <fullName evidence="2">Protein abhd18</fullName>
    </submittedName>
</protein>
<reference evidence="2 3" key="1">
    <citation type="journal article" date="2021" name="Elife">
        <title>Chloroplast acquisition without the gene transfer in kleptoplastic sea slugs, Plakobranchus ocellatus.</title>
        <authorList>
            <person name="Maeda T."/>
            <person name="Takahashi S."/>
            <person name="Yoshida T."/>
            <person name="Shimamura S."/>
            <person name="Takaki Y."/>
            <person name="Nagai Y."/>
            <person name="Toyoda A."/>
            <person name="Suzuki Y."/>
            <person name="Arimoto A."/>
            <person name="Ishii H."/>
            <person name="Satoh N."/>
            <person name="Nishiyama T."/>
            <person name="Hasebe M."/>
            <person name="Maruyama T."/>
            <person name="Minagawa J."/>
            <person name="Obokata J."/>
            <person name="Shigenobu S."/>
        </authorList>
    </citation>
    <scope>NUCLEOTIDE SEQUENCE [LARGE SCALE GENOMIC DNA]</scope>
</reference>
<keyword evidence="3" id="KW-1185">Reference proteome</keyword>
<dbReference type="InterPro" id="IPR029058">
    <property type="entry name" value="AB_hydrolase_fold"/>
</dbReference>
<evidence type="ECO:0000313" key="3">
    <source>
        <dbReference type="Proteomes" id="UP000735302"/>
    </source>
</evidence>
<dbReference type="Proteomes" id="UP000735302">
    <property type="component" value="Unassembled WGS sequence"/>
</dbReference>
<dbReference type="SUPFAM" id="SSF53474">
    <property type="entry name" value="alpha/beta-Hydrolases"/>
    <property type="match status" value="1"/>
</dbReference>
<dbReference type="PANTHER" id="PTHR13617:SF14">
    <property type="entry name" value="PROTEIN ABHD18"/>
    <property type="match status" value="1"/>
</dbReference>
<dbReference type="Gene3D" id="3.40.50.1820">
    <property type="entry name" value="alpha/beta hydrolase"/>
    <property type="match status" value="1"/>
</dbReference>
<dbReference type="PANTHER" id="PTHR13617">
    <property type="entry name" value="PROTEIN ABHD18"/>
    <property type="match status" value="1"/>
</dbReference>
<evidence type="ECO:0000256" key="1">
    <source>
        <dbReference type="SAM" id="MobiDB-lite"/>
    </source>
</evidence>
<dbReference type="InterPro" id="IPR019149">
    <property type="entry name" value="ABHD18"/>
</dbReference>
<evidence type="ECO:0000313" key="2">
    <source>
        <dbReference type="EMBL" id="GFN94229.1"/>
    </source>
</evidence>
<organism evidence="2 3">
    <name type="scientific">Plakobranchus ocellatus</name>
    <dbReference type="NCBI Taxonomy" id="259542"/>
    <lineage>
        <taxon>Eukaryota</taxon>
        <taxon>Metazoa</taxon>
        <taxon>Spiralia</taxon>
        <taxon>Lophotrochozoa</taxon>
        <taxon>Mollusca</taxon>
        <taxon>Gastropoda</taxon>
        <taxon>Heterobranchia</taxon>
        <taxon>Euthyneura</taxon>
        <taxon>Panpulmonata</taxon>
        <taxon>Sacoglossa</taxon>
        <taxon>Placobranchoidea</taxon>
        <taxon>Plakobranchidae</taxon>
        <taxon>Plakobranchus</taxon>
    </lineage>
</organism>
<name>A0AAV3ZGF0_9GAST</name>
<proteinExistence type="predicted"/>
<dbReference type="EMBL" id="BLXT01002422">
    <property type="protein sequence ID" value="GFN94229.1"/>
    <property type="molecule type" value="Genomic_DNA"/>
</dbReference>
<comment type="caution">
    <text evidence="2">The sequence shown here is derived from an EMBL/GenBank/DDBJ whole genome shotgun (WGS) entry which is preliminary data.</text>
</comment>
<feature type="region of interest" description="Disordered" evidence="1">
    <location>
        <begin position="425"/>
        <end position="460"/>
    </location>
</feature>
<dbReference type="AlphaFoldDB" id="A0AAV3ZGF0"/>
<feature type="compositionally biased region" description="Polar residues" evidence="1">
    <location>
        <begin position="425"/>
        <end position="449"/>
    </location>
</feature>
<accession>A0AAV3ZGF0</accession>